<reference evidence="3" key="1">
    <citation type="submission" date="2014-04" db="EMBL/GenBank/DDBJ databases">
        <title>Evolutionary Origins and Diversification of the Mycorrhizal Mutualists.</title>
        <authorList>
            <consortium name="DOE Joint Genome Institute"/>
            <consortium name="Mycorrhizal Genomics Consortium"/>
            <person name="Kohler A."/>
            <person name="Kuo A."/>
            <person name="Nagy L.G."/>
            <person name="Floudas D."/>
            <person name="Copeland A."/>
            <person name="Barry K.W."/>
            <person name="Cichocki N."/>
            <person name="Veneault-Fourrey C."/>
            <person name="LaButti K."/>
            <person name="Lindquist E.A."/>
            <person name="Lipzen A."/>
            <person name="Lundell T."/>
            <person name="Morin E."/>
            <person name="Murat C."/>
            <person name="Riley R."/>
            <person name="Ohm R."/>
            <person name="Sun H."/>
            <person name="Tunlid A."/>
            <person name="Henrissat B."/>
            <person name="Grigoriev I.V."/>
            <person name="Hibbett D.S."/>
            <person name="Martin F."/>
        </authorList>
    </citation>
    <scope>NUCLEOTIDE SEQUENCE [LARGE SCALE GENOMIC DNA]</scope>
    <source>
        <strain evidence="3">FD-334 SS-4</strain>
    </source>
</reference>
<evidence type="ECO:0000256" key="1">
    <source>
        <dbReference type="SAM" id="MobiDB-lite"/>
    </source>
</evidence>
<evidence type="ECO:0000313" key="3">
    <source>
        <dbReference type="Proteomes" id="UP000054270"/>
    </source>
</evidence>
<sequence>MADERTMSVVTMLNTAQRNRQSVNTVIAFAQVRGYYMKAIPRKTRKSAHPTLILKFFELDGVLRTIDDADVRVRSINYDDSDESDGDAAEEKSEGVVSNQVDYEKAGSATLPFVDDDDAEFDIGCDEVQEVLASTTVSALKKAKKVGELTAGMDGGDTVMDGDGDDAFELGSWL</sequence>
<feature type="region of interest" description="Disordered" evidence="1">
    <location>
        <begin position="78"/>
        <end position="97"/>
    </location>
</feature>
<protein>
    <submittedName>
        <fullName evidence="2">Uncharacterized protein</fullName>
    </submittedName>
</protein>
<dbReference type="Proteomes" id="UP000054270">
    <property type="component" value="Unassembled WGS sequence"/>
</dbReference>
<dbReference type="EMBL" id="KN817540">
    <property type="protein sequence ID" value="KJA23826.1"/>
    <property type="molecule type" value="Genomic_DNA"/>
</dbReference>
<evidence type="ECO:0000313" key="2">
    <source>
        <dbReference type="EMBL" id="KJA23826.1"/>
    </source>
</evidence>
<dbReference type="OMA" id="QKEHEDM"/>
<proteinExistence type="predicted"/>
<gene>
    <name evidence="2" type="ORF">HYPSUDRAFT_39320</name>
</gene>
<accession>A0A0D2P5A3</accession>
<keyword evidence="3" id="KW-1185">Reference proteome</keyword>
<name>A0A0D2P5A3_HYPSF</name>
<dbReference type="OrthoDB" id="3236755at2759"/>
<feature type="compositionally biased region" description="Acidic residues" evidence="1">
    <location>
        <begin position="79"/>
        <end position="88"/>
    </location>
</feature>
<dbReference type="AlphaFoldDB" id="A0A0D2P5A3"/>
<organism evidence="2 3">
    <name type="scientific">Hypholoma sublateritium (strain FD-334 SS-4)</name>
    <dbReference type="NCBI Taxonomy" id="945553"/>
    <lineage>
        <taxon>Eukaryota</taxon>
        <taxon>Fungi</taxon>
        <taxon>Dikarya</taxon>
        <taxon>Basidiomycota</taxon>
        <taxon>Agaricomycotina</taxon>
        <taxon>Agaricomycetes</taxon>
        <taxon>Agaricomycetidae</taxon>
        <taxon>Agaricales</taxon>
        <taxon>Agaricineae</taxon>
        <taxon>Strophariaceae</taxon>
        <taxon>Hypholoma</taxon>
    </lineage>
</organism>